<dbReference type="PROSITE" id="PS00028">
    <property type="entry name" value="ZINC_FINGER_C2H2_1"/>
    <property type="match status" value="2"/>
</dbReference>
<dbReference type="Gene3D" id="3.30.160.60">
    <property type="entry name" value="Classic Zinc Finger"/>
    <property type="match status" value="1"/>
</dbReference>
<dbReference type="EMBL" id="CH954179">
    <property type="protein sequence ID" value="EDV55761.1"/>
    <property type="molecule type" value="Genomic_DNA"/>
</dbReference>
<evidence type="ECO:0000256" key="1">
    <source>
        <dbReference type="PROSITE-ProRule" id="PRU00042"/>
    </source>
</evidence>
<keyword evidence="1" id="KW-0479">Metal-binding</keyword>
<evidence type="ECO:0000313" key="3">
    <source>
        <dbReference type="EMBL" id="EDV55761.1"/>
    </source>
</evidence>
<dbReference type="OMA" id="VTRRYAC"/>
<proteinExistence type="predicted"/>
<sequence>MTSASDWISEDLEPGTLLSVQEENGVVTKVYVTPCLEPRIKEALVERKPEVFPEANTMLFHCPFCCNGIRTGGAYKVHLGACEKRFAWMMKNGPVVPQLQCSICKGTFSSVASLISHRLLHGSPSMNRTCGSCHVKFETELEYRTHLESHLKPRESKDESYEGAYTITKLFDCLFCRKAFLACFRPGQVTRRYACDDCVHRLKAQEAEKKLCVKRKAELSCDRCGRKYKYEGFLNRHLKTCQVPAKYKRKREPESEEAN</sequence>
<keyword evidence="1" id="KW-0863">Zinc-finger</keyword>
<dbReference type="OrthoDB" id="6077919at2759"/>
<dbReference type="PhylomeDB" id="B3NPJ4"/>
<dbReference type="HOGENOM" id="CLU_1074670_0_0_1"/>
<evidence type="ECO:0000259" key="2">
    <source>
        <dbReference type="PROSITE" id="PS50157"/>
    </source>
</evidence>
<dbReference type="SMART" id="SM00355">
    <property type="entry name" value="ZnF_C2H2"/>
    <property type="match status" value="3"/>
</dbReference>
<dbReference type="GO" id="GO:0008270">
    <property type="term" value="F:zinc ion binding"/>
    <property type="evidence" value="ECO:0007669"/>
    <property type="project" value="UniProtKB-KW"/>
</dbReference>
<dbReference type="eggNOG" id="KOG1721">
    <property type="taxonomic scope" value="Eukaryota"/>
</dbReference>
<keyword evidence="4" id="KW-1185">Reference proteome</keyword>
<evidence type="ECO:0000313" key="4">
    <source>
        <dbReference type="Proteomes" id="UP000008711"/>
    </source>
</evidence>
<accession>B3NPJ4</accession>
<gene>
    <name evidence="3" type="primary">Dere\GG22270</name>
    <name evidence="3" type="synonym">dere_GLEANR_7015</name>
    <name evidence="3" type="synonym">GG22270</name>
    <name evidence="3" type="ORF">Dere_GG22270</name>
</gene>
<dbReference type="Proteomes" id="UP000008711">
    <property type="component" value="Unassembled WGS sequence"/>
</dbReference>
<keyword evidence="1" id="KW-0862">Zinc</keyword>
<dbReference type="PROSITE" id="PS50157">
    <property type="entry name" value="ZINC_FINGER_C2H2_2"/>
    <property type="match status" value="1"/>
</dbReference>
<feature type="domain" description="C2H2-type" evidence="2">
    <location>
        <begin position="99"/>
        <end position="126"/>
    </location>
</feature>
<name>B3NPJ4_DROER</name>
<organism evidence="3 4">
    <name type="scientific">Drosophila erecta</name>
    <name type="common">Fruit fly</name>
    <dbReference type="NCBI Taxonomy" id="7220"/>
    <lineage>
        <taxon>Eukaryota</taxon>
        <taxon>Metazoa</taxon>
        <taxon>Ecdysozoa</taxon>
        <taxon>Arthropoda</taxon>
        <taxon>Hexapoda</taxon>
        <taxon>Insecta</taxon>
        <taxon>Pterygota</taxon>
        <taxon>Neoptera</taxon>
        <taxon>Endopterygota</taxon>
        <taxon>Diptera</taxon>
        <taxon>Brachycera</taxon>
        <taxon>Muscomorpha</taxon>
        <taxon>Ephydroidea</taxon>
        <taxon>Drosophilidae</taxon>
        <taxon>Drosophila</taxon>
        <taxon>Sophophora</taxon>
    </lineage>
</organism>
<reference evidence="3 4" key="1">
    <citation type="journal article" date="2007" name="Nature">
        <title>Evolution of genes and genomes on the Drosophila phylogeny.</title>
        <authorList>
            <consortium name="Drosophila 12 Genomes Consortium"/>
            <person name="Clark A.G."/>
            <person name="Eisen M.B."/>
            <person name="Smith D.R."/>
            <person name="Bergman C.M."/>
            <person name="Oliver B."/>
            <person name="Markow T.A."/>
            <person name="Kaufman T.C."/>
            <person name="Kellis M."/>
            <person name="Gelbart W."/>
            <person name="Iyer V.N."/>
            <person name="Pollard D.A."/>
            <person name="Sackton T.B."/>
            <person name="Larracuente A.M."/>
            <person name="Singh N.D."/>
            <person name="Abad J.P."/>
            <person name="Abt D.N."/>
            <person name="Adryan B."/>
            <person name="Aguade M."/>
            <person name="Akashi H."/>
            <person name="Anderson W.W."/>
            <person name="Aquadro C.F."/>
            <person name="Ardell D.H."/>
            <person name="Arguello R."/>
            <person name="Artieri C.G."/>
            <person name="Barbash D.A."/>
            <person name="Barker D."/>
            <person name="Barsanti P."/>
            <person name="Batterham P."/>
            <person name="Batzoglou S."/>
            <person name="Begun D."/>
            <person name="Bhutkar A."/>
            <person name="Blanco E."/>
            <person name="Bosak S.A."/>
            <person name="Bradley R.K."/>
            <person name="Brand A.D."/>
            <person name="Brent M.R."/>
            <person name="Brooks A.N."/>
            <person name="Brown R.H."/>
            <person name="Butlin R.K."/>
            <person name="Caggese C."/>
            <person name="Calvi B.R."/>
            <person name="Bernardo de Carvalho A."/>
            <person name="Caspi A."/>
            <person name="Castrezana S."/>
            <person name="Celniker S.E."/>
            <person name="Chang J.L."/>
            <person name="Chapple C."/>
            <person name="Chatterji S."/>
            <person name="Chinwalla A."/>
            <person name="Civetta A."/>
            <person name="Clifton S.W."/>
            <person name="Comeron J.M."/>
            <person name="Costello J.C."/>
            <person name="Coyne J.A."/>
            <person name="Daub J."/>
            <person name="David R.G."/>
            <person name="Delcher A.L."/>
            <person name="Delehaunty K."/>
            <person name="Do C.B."/>
            <person name="Ebling H."/>
            <person name="Edwards K."/>
            <person name="Eickbush T."/>
            <person name="Evans J.D."/>
            <person name="Filipski A."/>
            <person name="Findeiss S."/>
            <person name="Freyhult E."/>
            <person name="Fulton L."/>
            <person name="Fulton R."/>
            <person name="Garcia A.C."/>
            <person name="Gardiner A."/>
            <person name="Garfield D.A."/>
            <person name="Garvin B.E."/>
            <person name="Gibson G."/>
            <person name="Gilbert D."/>
            <person name="Gnerre S."/>
            <person name="Godfrey J."/>
            <person name="Good R."/>
            <person name="Gotea V."/>
            <person name="Gravely B."/>
            <person name="Greenberg A.J."/>
            <person name="Griffiths-Jones S."/>
            <person name="Gross S."/>
            <person name="Guigo R."/>
            <person name="Gustafson E.A."/>
            <person name="Haerty W."/>
            <person name="Hahn M.W."/>
            <person name="Halligan D.L."/>
            <person name="Halpern A.L."/>
            <person name="Halter G.M."/>
            <person name="Han M.V."/>
            <person name="Heger A."/>
            <person name="Hillier L."/>
            <person name="Hinrichs A.S."/>
            <person name="Holmes I."/>
            <person name="Hoskins R.A."/>
            <person name="Hubisz M.J."/>
            <person name="Hultmark D."/>
            <person name="Huntley M.A."/>
            <person name="Jaffe D.B."/>
            <person name="Jagadeeshan S."/>
            <person name="Jeck W.R."/>
            <person name="Johnson J."/>
            <person name="Jones C.D."/>
            <person name="Jordan W.C."/>
            <person name="Karpen G.H."/>
            <person name="Kataoka E."/>
            <person name="Keightley P.D."/>
            <person name="Kheradpour P."/>
            <person name="Kirkness E.F."/>
            <person name="Koerich L.B."/>
            <person name="Kristiansen K."/>
            <person name="Kudrna D."/>
            <person name="Kulathinal R.J."/>
            <person name="Kumar S."/>
            <person name="Kwok R."/>
            <person name="Lander E."/>
            <person name="Langley C.H."/>
            <person name="Lapoint R."/>
            <person name="Lazzaro B.P."/>
            <person name="Lee S.J."/>
            <person name="Levesque L."/>
            <person name="Li R."/>
            <person name="Lin C.F."/>
            <person name="Lin M.F."/>
            <person name="Lindblad-Toh K."/>
            <person name="Llopart A."/>
            <person name="Long M."/>
            <person name="Low L."/>
            <person name="Lozovsky E."/>
            <person name="Lu J."/>
            <person name="Luo M."/>
            <person name="Machado C.A."/>
            <person name="Makalowski W."/>
            <person name="Marzo M."/>
            <person name="Matsuda M."/>
            <person name="Matzkin L."/>
            <person name="McAllister B."/>
            <person name="McBride C.S."/>
            <person name="McKernan B."/>
            <person name="McKernan K."/>
            <person name="Mendez-Lago M."/>
            <person name="Minx P."/>
            <person name="Mollenhauer M.U."/>
            <person name="Montooth K."/>
            <person name="Mount S.M."/>
            <person name="Mu X."/>
            <person name="Myers E."/>
            <person name="Negre B."/>
            <person name="Newfeld S."/>
            <person name="Nielsen R."/>
            <person name="Noor M.A."/>
            <person name="O'Grady P."/>
            <person name="Pachter L."/>
            <person name="Papaceit M."/>
            <person name="Parisi M.J."/>
            <person name="Parisi M."/>
            <person name="Parts L."/>
            <person name="Pedersen J.S."/>
            <person name="Pesole G."/>
            <person name="Phillippy A.M."/>
            <person name="Ponting C.P."/>
            <person name="Pop M."/>
            <person name="Porcelli D."/>
            <person name="Powell J.R."/>
            <person name="Prohaska S."/>
            <person name="Pruitt K."/>
            <person name="Puig M."/>
            <person name="Quesneville H."/>
            <person name="Ram K.R."/>
            <person name="Rand D."/>
            <person name="Rasmussen M.D."/>
            <person name="Reed L.K."/>
            <person name="Reenan R."/>
            <person name="Reily A."/>
            <person name="Remington K.A."/>
            <person name="Rieger T.T."/>
            <person name="Ritchie M.G."/>
            <person name="Robin C."/>
            <person name="Rogers Y.H."/>
            <person name="Rohde C."/>
            <person name="Rozas J."/>
            <person name="Rubenfield M.J."/>
            <person name="Ruiz A."/>
            <person name="Russo S."/>
            <person name="Salzberg S.L."/>
            <person name="Sanchez-Gracia A."/>
            <person name="Saranga D.J."/>
            <person name="Sato H."/>
            <person name="Schaeffer S.W."/>
            <person name="Schatz M.C."/>
            <person name="Schlenke T."/>
            <person name="Schwartz R."/>
            <person name="Segarra C."/>
            <person name="Singh R.S."/>
            <person name="Sirot L."/>
            <person name="Sirota M."/>
            <person name="Sisneros N.B."/>
            <person name="Smith C.D."/>
            <person name="Smith T.F."/>
            <person name="Spieth J."/>
            <person name="Stage D.E."/>
            <person name="Stark A."/>
            <person name="Stephan W."/>
            <person name="Strausberg R.L."/>
            <person name="Strempel S."/>
            <person name="Sturgill D."/>
            <person name="Sutton G."/>
            <person name="Sutton G.G."/>
            <person name="Tao W."/>
            <person name="Teichmann S."/>
            <person name="Tobari Y.N."/>
            <person name="Tomimura Y."/>
            <person name="Tsolas J.M."/>
            <person name="Valente V.L."/>
            <person name="Venter E."/>
            <person name="Venter J.C."/>
            <person name="Vicario S."/>
            <person name="Vieira F.G."/>
            <person name="Vilella A.J."/>
            <person name="Villasante A."/>
            <person name="Walenz B."/>
            <person name="Wang J."/>
            <person name="Wasserman M."/>
            <person name="Watts T."/>
            <person name="Wilson D."/>
            <person name="Wilson R.K."/>
            <person name="Wing R.A."/>
            <person name="Wolfner M.F."/>
            <person name="Wong A."/>
            <person name="Wong G.K."/>
            <person name="Wu C.I."/>
            <person name="Wu G."/>
            <person name="Yamamoto D."/>
            <person name="Yang H.P."/>
            <person name="Yang S.P."/>
            <person name="Yorke J.A."/>
            <person name="Yoshida K."/>
            <person name="Zdobnov E."/>
            <person name="Zhang P."/>
            <person name="Zhang Y."/>
            <person name="Zimin A.V."/>
            <person name="Baldwin J."/>
            <person name="Abdouelleil A."/>
            <person name="Abdulkadir J."/>
            <person name="Abebe A."/>
            <person name="Abera B."/>
            <person name="Abreu J."/>
            <person name="Acer S.C."/>
            <person name="Aftuck L."/>
            <person name="Alexander A."/>
            <person name="An P."/>
            <person name="Anderson E."/>
            <person name="Anderson S."/>
            <person name="Arachi H."/>
            <person name="Azer M."/>
            <person name="Bachantsang P."/>
            <person name="Barry A."/>
            <person name="Bayul T."/>
            <person name="Berlin A."/>
            <person name="Bessette D."/>
            <person name="Bloom T."/>
            <person name="Blye J."/>
            <person name="Boguslavskiy L."/>
            <person name="Bonnet C."/>
            <person name="Boukhgalter B."/>
            <person name="Bourzgui I."/>
            <person name="Brown A."/>
            <person name="Cahill P."/>
            <person name="Channer S."/>
            <person name="Cheshatsang Y."/>
            <person name="Chuda L."/>
            <person name="Citroen M."/>
            <person name="Collymore A."/>
            <person name="Cooke P."/>
            <person name="Costello M."/>
            <person name="D'Aco K."/>
            <person name="Daza R."/>
            <person name="De Haan G."/>
            <person name="DeGray S."/>
            <person name="DeMaso C."/>
            <person name="Dhargay N."/>
            <person name="Dooley K."/>
            <person name="Dooley E."/>
            <person name="Doricent M."/>
            <person name="Dorje P."/>
            <person name="Dorjee K."/>
            <person name="Dupes A."/>
            <person name="Elong R."/>
            <person name="Falk J."/>
            <person name="Farina A."/>
            <person name="Faro S."/>
            <person name="Ferguson D."/>
            <person name="Fisher S."/>
            <person name="Foley C.D."/>
            <person name="Franke A."/>
            <person name="Friedrich D."/>
            <person name="Gadbois L."/>
            <person name="Gearin G."/>
            <person name="Gearin C.R."/>
            <person name="Giannoukos G."/>
            <person name="Goode T."/>
            <person name="Graham J."/>
            <person name="Grandbois E."/>
            <person name="Grewal S."/>
            <person name="Gyaltsen K."/>
            <person name="Hafez N."/>
            <person name="Hagos B."/>
            <person name="Hall J."/>
            <person name="Henson C."/>
            <person name="Hollinger A."/>
            <person name="Honan T."/>
            <person name="Huard M.D."/>
            <person name="Hughes L."/>
            <person name="Hurhula B."/>
            <person name="Husby M.E."/>
            <person name="Kamat A."/>
            <person name="Kanga B."/>
            <person name="Kashin S."/>
            <person name="Khazanovich D."/>
            <person name="Kisner P."/>
            <person name="Lance K."/>
            <person name="Lara M."/>
            <person name="Lee W."/>
            <person name="Lennon N."/>
            <person name="Letendre F."/>
            <person name="LeVine R."/>
            <person name="Lipovsky A."/>
            <person name="Liu X."/>
            <person name="Liu J."/>
            <person name="Liu S."/>
            <person name="Lokyitsang T."/>
            <person name="Lokyitsang Y."/>
            <person name="Lubonja R."/>
            <person name="Lui A."/>
            <person name="MacDonald P."/>
            <person name="Magnisalis V."/>
            <person name="Maru K."/>
            <person name="Matthews C."/>
            <person name="McCusker W."/>
            <person name="McDonough S."/>
            <person name="Mehta T."/>
            <person name="Meldrim J."/>
            <person name="Meneus L."/>
            <person name="Mihai O."/>
            <person name="Mihalev A."/>
            <person name="Mihova T."/>
            <person name="Mittelman R."/>
            <person name="Mlenga V."/>
            <person name="Montmayeur A."/>
            <person name="Mulrain L."/>
            <person name="Navidi A."/>
            <person name="Naylor J."/>
            <person name="Negash T."/>
            <person name="Nguyen T."/>
            <person name="Nguyen N."/>
            <person name="Nicol R."/>
            <person name="Norbu C."/>
            <person name="Norbu N."/>
            <person name="Novod N."/>
            <person name="O'Neill B."/>
            <person name="Osman S."/>
            <person name="Markiewicz E."/>
            <person name="Oyono O.L."/>
            <person name="Patti C."/>
            <person name="Phunkhang P."/>
            <person name="Pierre F."/>
            <person name="Priest M."/>
            <person name="Raghuraman S."/>
            <person name="Rege F."/>
            <person name="Reyes R."/>
            <person name="Rise C."/>
            <person name="Rogov P."/>
            <person name="Ross K."/>
            <person name="Ryan E."/>
            <person name="Settipalli S."/>
            <person name="Shea T."/>
            <person name="Sherpa N."/>
            <person name="Shi L."/>
            <person name="Shih D."/>
            <person name="Sparrow T."/>
            <person name="Spaulding J."/>
            <person name="Stalker J."/>
            <person name="Stange-Thomann N."/>
            <person name="Stavropoulos S."/>
            <person name="Stone C."/>
            <person name="Strader C."/>
            <person name="Tesfaye S."/>
            <person name="Thomson T."/>
            <person name="Thoulutsang Y."/>
            <person name="Thoulutsang D."/>
            <person name="Topham K."/>
            <person name="Topping I."/>
            <person name="Tsamla T."/>
            <person name="Vassiliev H."/>
            <person name="Vo A."/>
            <person name="Wangchuk T."/>
            <person name="Wangdi T."/>
            <person name="Weiand M."/>
            <person name="Wilkinson J."/>
            <person name="Wilson A."/>
            <person name="Yadav S."/>
            <person name="Young G."/>
            <person name="Yu Q."/>
            <person name="Zembek L."/>
            <person name="Zhong D."/>
            <person name="Zimmer A."/>
            <person name="Zwirko Z."/>
            <person name="Jaffe D.B."/>
            <person name="Alvarez P."/>
            <person name="Brockman W."/>
            <person name="Butler J."/>
            <person name="Chin C."/>
            <person name="Gnerre S."/>
            <person name="Grabherr M."/>
            <person name="Kleber M."/>
            <person name="Mauceli E."/>
            <person name="MacCallum I."/>
        </authorList>
    </citation>
    <scope>NUCLEOTIDE SEQUENCE [LARGE SCALE GENOMIC DNA]</scope>
    <source>
        <strain evidence="3 4">TSC#14021-0224.01</strain>
    </source>
</reference>
<dbReference type="KEGG" id="der:6548678"/>
<dbReference type="AlphaFoldDB" id="B3NPJ4"/>
<dbReference type="InterPro" id="IPR013087">
    <property type="entry name" value="Znf_C2H2_type"/>
</dbReference>
<protein>
    <recommendedName>
        <fullName evidence="2">C2H2-type domain-containing protein</fullName>
    </recommendedName>
</protein>
<reference evidence="3 4" key="2">
    <citation type="journal article" date="2008" name="Bioinformatics">
        <title>Assembly reconciliation.</title>
        <authorList>
            <person name="Zimin A.V."/>
            <person name="Smith D.R."/>
            <person name="Sutton G."/>
            <person name="Yorke J.A."/>
        </authorList>
    </citation>
    <scope>NUCLEOTIDE SEQUENCE [LARGE SCALE GENOMIC DNA]</scope>
    <source>
        <strain evidence="3 4">TSC#14021-0224.01</strain>
    </source>
</reference>